<dbReference type="Proteomes" id="UP001165395">
    <property type="component" value="Unassembled WGS sequence"/>
</dbReference>
<evidence type="ECO:0000313" key="1">
    <source>
        <dbReference type="EMBL" id="MCB6182343.1"/>
    </source>
</evidence>
<proteinExistence type="predicted"/>
<reference evidence="1" key="1">
    <citation type="submission" date="2021-10" db="EMBL/GenBank/DDBJ databases">
        <title>The complete genome sequence of Leeia sp. TBRC 13508.</title>
        <authorList>
            <person name="Charoenyingcharoen P."/>
            <person name="Yukphan P."/>
        </authorList>
    </citation>
    <scope>NUCLEOTIDE SEQUENCE</scope>
    <source>
        <strain evidence="1">TBRC 13508</strain>
    </source>
</reference>
<accession>A0ABS8D3V7</accession>
<dbReference type="EMBL" id="JAJBZT010000001">
    <property type="protein sequence ID" value="MCB6182343.1"/>
    <property type="molecule type" value="Genomic_DNA"/>
</dbReference>
<dbReference type="RefSeq" id="WP_227177971.1">
    <property type="nucleotide sequence ID" value="NZ_JAJBZT010000001.1"/>
</dbReference>
<sequence length="87" mass="9629">MKQLPVIDRVAATERVGWKLVELGYEVVGVSVIGSESRIVLGPNKSFEKLKAKYGCETRERTNDSCLMVTTIKEVNVLWSEPACNAS</sequence>
<gene>
    <name evidence="1" type="ORF">LIN78_02080</name>
</gene>
<protein>
    <submittedName>
        <fullName evidence="1">Uncharacterized protein</fullName>
    </submittedName>
</protein>
<keyword evidence="2" id="KW-1185">Reference proteome</keyword>
<comment type="caution">
    <text evidence="1">The sequence shown here is derived from an EMBL/GenBank/DDBJ whole genome shotgun (WGS) entry which is preliminary data.</text>
</comment>
<organism evidence="1 2">
    <name type="scientific">Leeia speluncae</name>
    <dbReference type="NCBI Taxonomy" id="2884804"/>
    <lineage>
        <taxon>Bacteria</taxon>
        <taxon>Pseudomonadati</taxon>
        <taxon>Pseudomonadota</taxon>
        <taxon>Betaproteobacteria</taxon>
        <taxon>Neisseriales</taxon>
        <taxon>Leeiaceae</taxon>
        <taxon>Leeia</taxon>
    </lineage>
</organism>
<name>A0ABS8D3V7_9NEIS</name>
<evidence type="ECO:0000313" key="2">
    <source>
        <dbReference type="Proteomes" id="UP001165395"/>
    </source>
</evidence>